<dbReference type="Proteomes" id="UP001420932">
    <property type="component" value="Unassembled WGS sequence"/>
</dbReference>
<feature type="compositionally biased region" description="Basic and acidic residues" evidence="1">
    <location>
        <begin position="127"/>
        <end position="136"/>
    </location>
</feature>
<organism evidence="2 3">
    <name type="scientific">Stephania yunnanensis</name>
    <dbReference type="NCBI Taxonomy" id="152371"/>
    <lineage>
        <taxon>Eukaryota</taxon>
        <taxon>Viridiplantae</taxon>
        <taxon>Streptophyta</taxon>
        <taxon>Embryophyta</taxon>
        <taxon>Tracheophyta</taxon>
        <taxon>Spermatophyta</taxon>
        <taxon>Magnoliopsida</taxon>
        <taxon>Ranunculales</taxon>
        <taxon>Menispermaceae</taxon>
        <taxon>Menispermoideae</taxon>
        <taxon>Cissampelideae</taxon>
        <taxon>Stephania</taxon>
    </lineage>
</organism>
<proteinExistence type="predicted"/>
<accession>A0AAP0KXI9</accession>
<gene>
    <name evidence="2" type="ORF">Syun_006832</name>
</gene>
<comment type="caution">
    <text evidence="2">The sequence shown here is derived from an EMBL/GenBank/DDBJ whole genome shotgun (WGS) entry which is preliminary data.</text>
</comment>
<feature type="compositionally biased region" description="Polar residues" evidence="1">
    <location>
        <begin position="96"/>
        <end position="115"/>
    </location>
</feature>
<feature type="region of interest" description="Disordered" evidence="1">
    <location>
        <begin position="89"/>
        <end position="136"/>
    </location>
</feature>
<name>A0AAP0KXI9_9MAGN</name>
<evidence type="ECO:0000256" key="1">
    <source>
        <dbReference type="SAM" id="MobiDB-lite"/>
    </source>
</evidence>
<dbReference type="AlphaFoldDB" id="A0AAP0KXI9"/>
<evidence type="ECO:0000313" key="3">
    <source>
        <dbReference type="Proteomes" id="UP001420932"/>
    </source>
</evidence>
<dbReference type="EMBL" id="JBBNAF010000003">
    <property type="protein sequence ID" value="KAK9160491.1"/>
    <property type="molecule type" value="Genomic_DNA"/>
</dbReference>
<keyword evidence="3" id="KW-1185">Reference proteome</keyword>
<evidence type="ECO:0000313" key="2">
    <source>
        <dbReference type="EMBL" id="KAK9160491.1"/>
    </source>
</evidence>
<sequence>MVNCKAKKVSVDGEWCTHEVKDIMVPGECSIYPLPISTWLSLTRYDEIVTRCTKMGKIRCTSSKKLAIVYAAIKELENRLLAIIDVKEGKGGESPTAGQNTNEIKSQEHMNSQNIKDPEVGNQKVRPPTERKKGVL</sequence>
<protein>
    <submittedName>
        <fullName evidence="2">Uncharacterized protein</fullName>
    </submittedName>
</protein>
<reference evidence="2 3" key="1">
    <citation type="submission" date="2024-01" db="EMBL/GenBank/DDBJ databases">
        <title>Genome assemblies of Stephania.</title>
        <authorList>
            <person name="Yang L."/>
        </authorList>
    </citation>
    <scope>NUCLEOTIDE SEQUENCE [LARGE SCALE GENOMIC DNA]</scope>
    <source>
        <strain evidence="2">YNDBR</strain>
        <tissue evidence="2">Leaf</tissue>
    </source>
</reference>